<dbReference type="EMBL" id="JACJVO010000027">
    <property type="protein sequence ID" value="MBB6733421.1"/>
    <property type="molecule type" value="Genomic_DNA"/>
</dbReference>
<organism evidence="4 5">
    <name type="scientific">Cohnella zeiphila</name>
    <dbReference type="NCBI Taxonomy" id="2761120"/>
    <lineage>
        <taxon>Bacteria</taxon>
        <taxon>Bacillati</taxon>
        <taxon>Bacillota</taxon>
        <taxon>Bacilli</taxon>
        <taxon>Bacillales</taxon>
        <taxon>Paenibacillaceae</taxon>
        <taxon>Cohnella</taxon>
    </lineage>
</organism>
<dbReference type="Pfam" id="PF25390">
    <property type="entry name" value="WD40_RLD"/>
    <property type="match status" value="1"/>
</dbReference>
<evidence type="ECO:0000313" key="5">
    <source>
        <dbReference type="Proteomes" id="UP000564644"/>
    </source>
</evidence>
<keyword evidence="2" id="KW-0677">Repeat</keyword>
<dbReference type="PROSITE" id="PS00626">
    <property type="entry name" value="RCC1_2"/>
    <property type="match status" value="1"/>
</dbReference>
<dbReference type="PANTHER" id="PTHR45982:SF1">
    <property type="entry name" value="REGULATOR OF CHROMOSOME CONDENSATION"/>
    <property type="match status" value="1"/>
</dbReference>
<dbReference type="GO" id="GO:0005737">
    <property type="term" value="C:cytoplasm"/>
    <property type="evidence" value="ECO:0007669"/>
    <property type="project" value="TreeGrafter"/>
</dbReference>
<keyword evidence="1" id="KW-0344">Guanine-nucleotide releasing factor</keyword>
<evidence type="ECO:0000259" key="3">
    <source>
        <dbReference type="Pfam" id="PF25390"/>
    </source>
</evidence>
<name>A0A7X0SP39_9BACL</name>
<evidence type="ECO:0000313" key="4">
    <source>
        <dbReference type="EMBL" id="MBB6733421.1"/>
    </source>
</evidence>
<dbReference type="InterPro" id="IPR000408">
    <property type="entry name" value="Reg_chr_condens"/>
</dbReference>
<dbReference type="GO" id="GO:0005085">
    <property type="term" value="F:guanyl-nucleotide exchange factor activity"/>
    <property type="evidence" value="ECO:0007669"/>
    <property type="project" value="TreeGrafter"/>
</dbReference>
<dbReference type="Proteomes" id="UP000564644">
    <property type="component" value="Unassembled WGS sequence"/>
</dbReference>
<gene>
    <name evidence="4" type="ORF">H7C18_21080</name>
</gene>
<reference evidence="4 5" key="1">
    <citation type="submission" date="2020-08" db="EMBL/GenBank/DDBJ databases">
        <title>Cohnella phylogeny.</title>
        <authorList>
            <person name="Dunlap C."/>
        </authorList>
    </citation>
    <scope>NUCLEOTIDE SEQUENCE [LARGE SCALE GENOMIC DNA]</scope>
    <source>
        <strain evidence="4 5">CBP 2801</strain>
    </source>
</reference>
<evidence type="ECO:0000256" key="2">
    <source>
        <dbReference type="ARBA" id="ARBA00022737"/>
    </source>
</evidence>
<dbReference type="PRINTS" id="PR00633">
    <property type="entry name" value="RCCNDNSATION"/>
</dbReference>
<proteinExistence type="predicted"/>
<dbReference type="RefSeq" id="WP_185131085.1">
    <property type="nucleotide sequence ID" value="NZ_JACJVO010000027.1"/>
</dbReference>
<dbReference type="PANTHER" id="PTHR45982">
    <property type="entry name" value="REGULATOR OF CHROMOSOME CONDENSATION"/>
    <property type="match status" value="1"/>
</dbReference>
<keyword evidence="5" id="KW-1185">Reference proteome</keyword>
<dbReference type="PROSITE" id="PS50012">
    <property type="entry name" value="RCC1_3"/>
    <property type="match status" value="7"/>
</dbReference>
<dbReference type="Gene3D" id="2.130.10.30">
    <property type="entry name" value="Regulator of chromosome condensation 1/beta-lactamase-inhibitor protein II"/>
    <property type="match status" value="2"/>
</dbReference>
<dbReference type="Pfam" id="PF13540">
    <property type="entry name" value="RCC1_2"/>
    <property type="match status" value="2"/>
</dbReference>
<evidence type="ECO:0000256" key="1">
    <source>
        <dbReference type="ARBA" id="ARBA00022658"/>
    </source>
</evidence>
<dbReference type="InterPro" id="IPR009091">
    <property type="entry name" value="RCC1/BLIP-II"/>
</dbReference>
<feature type="domain" description="RCC1-like" evidence="3">
    <location>
        <begin position="67"/>
        <end position="212"/>
    </location>
</feature>
<dbReference type="AlphaFoldDB" id="A0A7X0SP39"/>
<dbReference type="InterPro" id="IPR058923">
    <property type="entry name" value="RCC1-like_dom"/>
</dbReference>
<protein>
    <recommendedName>
        <fullName evidence="3">RCC1-like domain-containing protein</fullName>
    </recommendedName>
</protein>
<dbReference type="InterPro" id="IPR051553">
    <property type="entry name" value="Ran_GTPase-activating"/>
</dbReference>
<accession>A0A7X0SP39</accession>
<sequence>MNKSKIGRFYDVGWLPSRARKVGLDASEQQERRMMMVKRSLRFMVIICLLFGLVSVSNIAAAAELPVQQVDGGRFHSIALQSDGTVWTWGNNWEGQLGDGTKEGRVTPVQIKSLTDVIEVAAGNWHSLALKSDGTVWAWGDNTYGQLGDGSTIDRNKPVQVQGLDSVVAIAAGSDHNLALKSDGTVWAWGSNDGAQLGDWTNIDRHTPVKVIETDSVGSKLDSVVAIAAGNQLSLALKTDGTVWAWGRNGSGQIGTGNLYELMSLTQVPNLKSVSAVAAGYVQCLALKNDGTVWEWGGEQESESDGSYGYVADPPFQVHSLNSVAAIATAADHNVALKEDGTVWDWGYNQQLGDESADPPVQVQDLGSIVSIATGDRHNLALKSDGTLWAWGDNEYGQLGDGTTSERGVLVDVPVQVHLNHTDSFRLSDSKSNEYGGSHNEYSLYYGYISSPGQELSGSWSPPEGSRGTVTVSMISPVGLDYNLSLETFGGGNRSPAETGEYPDGTEFSKVEVPEGYAAEWKVKGHSDNDYSQDKKVFVYVAIQYDNH</sequence>
<dbReference type="SUPFAM" id="SSF50985">
    <property type="entry name" value="RCC1/BLIP-II"/>
    <property type="match status" value="2"/>
</dbReference>
<comment type="caution">
    <text evidence="4">The sequence shown here is derived from an EMBL/GenBank/DDBJ whole genome shotgun (WGS) entry which is preliminary data.</text>
</comment>